<dbReference type="SUPFAM" id="SSF47565">
    <property type="entry name" value="Insect pheromone/odorant-binding proteins"/>
    <property type="match status" value="1"/>
</dbReference>
<evidence type="ECO:0000313" key="2">
    <source>
        <dbReference type="Proteomes" id="UP000801492"/>
    </source>
</evidence>
<gene>
    <name evidence="1" type="ORF">ILUMI_12734</name>
</gene>
<name>A0A8K0CTQ4_IGNLU</name>
<dbReference type="EMBL" id="VTPC01007980">
    <property type="protein sequence ID" value="KAF2893439.1"/>
    <property type="molecule type" value="Genomic_DNA"/>
</dbReference>
<comment type="caution">
    <text evidence="1">The sequence shown here is derived from an EMBL/GenBank/DDBJ whole genome shotgun (WGS) entry which is preliminary data.</text>
</comment>
<feature type="non-terminal residue" evidence="1">
    <location>
        <position position="1"/>
    </location>
</feature>
<dbReference type="Gene3D" id="1.10.238.20">
    <property type="entry name" value="Pheromone/general odorant binding protein domain"/>
    <property type="match status" value="1"/>
</dbReference>
<dbReference type="Proteomes" id="UP000801492">
    <property type="component" value="Unassembled WGS sequence"/>
</dbReference>
<dbReference type="OrthoDB" id="7344143at2759"/>
<keyword evidence="2" id="KW-1185">Reference proteome</keyword>
<dbReference type="Pfam" id="PF01395">
    <property type="entry name" value="PBP_GOBP"/>
    <property type="match status" value="1"/>
</dbReference>
<evidence type="ECO:0000313" key="1">
    <source>
        <dbReference type="EMBL" id="KAF2893439.1"/>
    </source>
</evidence>
<organism evidence="1 2">
    <name type="scientific">Ignelater luminosus</name>
    <name type="common">Cucubano</name>
    <name type="synonym">Pyrophorus luminosus</name>
    <dbReference type="NCBI Taxonomy" id="2038154"/>
    <lineage>
        <taxon>Eukaryota</taxon>
        <taxon>Metazoa</taxon>
        <taxon>Ecdysozoa</taxon>
        <taxon>Arthropoda</taxon>
        <taxon>Hexapoda</taxon>
        <taxon>Insecta</taxon>
        <taxon>Pterygota</taxon>
        <taxon>Neoptera</taxon>
        <taxon>Endopterygota</taxon>
        <taxon>Coleoptera</taxon>
        <taxon>Polyphaga</taxon>
        <taxon>Elateriformia</taxon>
        <taxon>Elateroidea</taxon>
        <taxon>Elateridae</taxon>
        <taxon>Agrypninae</taxon>
        <taxon>Pyrophorini</taxon>
        <taxon>Ignelater</taxon>
    </lineage>
</organism>
<dbReference type="InterPro" id="IPR006170">
    <property type="entry name" value="PBP/GOBP"/>
</dbReference>
<reference evidence="1" key="1">
    <citation type="submission" date="2019-08" db="EMBL/GenBank/DDBJ databases">
        <title>The genome of the North American firefly Photinus pyralis.</title>
        <authorList>
            <consortium name="Photinus pyralis genome working group"/>
            <person name="Fallon T.R."/>
            <person name="Sander Lower S.E."/>
            <person name="Weng J.-K."/>
        </authorList>
    </citation>
    <scope>NUCLEOTIDE SEQUENCE</scope>
    <source>
        <strain evidence="1">TRF0915ILg1</strain>
        <tissue evidence="1">Whole body</tissue>
    </source>
</reference>
<dbReference type="InterPro" id="IPR036728">
    <property type="entry name" value="PBP_GOBP_sf"/>
</dbReference>
<dbReference type="AlphaFoldDB" id="A0A8K0CTQ4"/>
<accession>A0A8K0CTQ4</accession>
<dbReference type="GO" id="GO:0005549">
    <property type="term" value="F:odorant binding"/>
    <property type="evidence" value="ECO:0007669"/>
    <property type="project" value="InterPro"/>
</dbReference>
<dbReference type="CDD" id="cd23992">
    <property type="entry name" value="PBP_GOBP"/>
    <property type="match status" value="1"/>
</dbReference>
<proteinExistence type="predicted"/>
<sequence>AAHYTHQHETEDKAKEECIEELHLNRQLVDGIDLNHILPENDTNLNILLACVWKKEGLQDDTGDINWRNLEKSFLKIVRENLKIKPKLESVISAGVEAKAIKACNKQNIIGKNDVGFSDADYADWKFISGEISTQIDVFRVSPTLLLRRPAVIESSPNSQKKPSYGYRPAAS</sequence>
<protein>
    <submittedName>
        <fullName evidence="1">Uncharacterized protein</fullName>
    </submittedName>
</protein>